<dbReference type="AlphaFoldDB" id="A0AAN7Z1Z0"/>
<sequence length="568" mass="63151">MSDARQAFMQEMPRQPRIDGGLLAPPSSSKTPVRNGQNLVHPTIMIEPTAESQRFYNQNRREMDRQRLELHVEENNLDPPTAELSTASDSQPSPSTVYSQSGNSVTPSPDPAAEAARSKPHRGRRKGPLDMETRTKTAFKRKFKLTCAFHRAKRTSCNCHDFSKLEEGYRKFCAAEEQKTRASSRSQSVKPFGEGDIETFSTGGGVSPLTTPQYQFSTDLPDLPTGSELTSRVRERVFPALALDIGSAESVSKFVSAPREESYYFAPDATFLTIGSSTIYPNRWQCDYKFKPEETESQFSADSCSWTGPLEQLCDHFSTEHHPFQPHEPPEWSICDVCKEMSVGWGEQRCHPGRSTKYYLGAVPRRANPNPPRLTVSEPSESRSWFQPSWNMVTRGSSDTGQSNFPYSSSTSRSGFYEHSASGNESGESVYGEGSDGHDEDDTRCAGMENRSRTPSDADDIFPRCRIGTRIVALDLKMGARSALYGSHLSLTLRLKPYRRLILSLLVPLAALYLQLVHLLTGSGNALLVFLAAACLTSTYPALIIVFAFVATWIAADSLKFRATRSVR</sequence>
<feature type="compositionally biased region" description="Basic and acidic residues" evidence="1">
    <location>
        <begin position="435"/>
        <end position="456"/>
    </location>
</feature>
<feature type="transmembrane region" description="Helical" evidence="2">
    <location>
        <begin position="526"/>
        <end position="556"/>
    </location>
</feature>
<dbReference type="EMBL" id="JAWHQM010000004">
    <property type="protein sequence ID" value="KAK5626897.1"/>
    <property type="molecule type" value="Genomic_DNA"/>
</dbReference>
<feature type="region of interest" description="Disordered" evidence="1">
    <location>
        <begin position="75"/>
        <end position="134"/>
    </location>
</feature>
<feature type="compositionally biased region" description="Polar residues" evidence="1">
    <location>
        <begin position="26"/>
        <end position="40"/>
    </location>
</feature>
<name>A0AAN7Z1Z0_9PEZI</name>
<comment type="caution">
    <text evidence="3">The sequence shown here is derived from an EMBL/GenBank/DDBJ whole genome shotgun (WGS) entry which is preliminary data.</text>
</comment>
<protein>
    <submittedName>
        <fullName evidence="3">Uncharacterized protein</fullName>
    </submittedName>
</protein>
<dbReference type="Proteomes" id="UP001305414">
    <property type="component" value="Unassembled WGS sequence"/>
</dbReference>
<organism evidence="3 4">
    <name type="scientific">Xylaria bambusicola</name>
    <dbReference type="NCBI Taxonomy" id="326684"/>
    <lineage>
        <taxon>Eukaryota</taxon>
        <taxon>Fungi</taxon>
        <taxon>Dikarya</taxon>
        <taxon>Ascomycota</taxon>
        <taxon>Pezizomycotina</taxon>
        <taxon>Sordariomycetes</taxon>
        <taxon>Xylariomycetidae</taxon>
        <taxon>Xylariales</taxon>
        <taxon>Xylariaceae</taxon>
        <taxon>Xylaria</taxon>
    </lineage>
</organism>
<keyword evidence="2" id="KW-0812">Transmembrane</keyword>
<keyword evidence="4" id="KW-1185">Reference proteome</keyword>
<accession>A0AAN7Z1Z0</accession>
<reference evidence="3 4" key="1">
    <citation type="submission" date="2023-10" db="EMBL/GenBank/DDBJ databases">
        <title>Draft genome sequence of Xylaria bambusicola isolate GMP-LS, the root and basal stem rot pathogen of sugarcane in Indonesia.</title>
        <authorList>
            <person name="Selvaraj P."/>
            <person name="Muralishankar V."/>
            <person name="Muruganantham S."/>
            <person name="Sp S."/>
            <person name="Haryani S."/>
            <person name="Lau K.J.X."/>
            <person name="Naqvi N.I."/>
        </authorList>
    </citation>
    <scope>NUCLEOTIDE SEQUENCE [LARGE SCALE GENOMIC DNA]</scope>
    <source>
        <strain evidence="3">GMP-LS</strain>
    </source>
</reference>
<evidence type="ECO:0000313" key="3">
    <source>
        <dbReference type="EMBL" id="KAK5626897.1"/>
    </source>
</evidence>
<evidence type="ECO:0000313" key="4">
    <source>
        <dbReference type="Proteomes" id="UP001305414"/>
    </source>
</evidence>
<feature type="compositionally biased region" description="Polar residues" evidence="1">
    <location>
        <begin position="83"/>
        <end position="107"/>
    </location>
</feature>
<evidence type="ECO:0000256" key="1">
    <source>
        <dbReference type="SAM" id="MobiDB-lite"/>
    </source>
</evidence>
<keyword evidence="2" id="KW-0472">Membrane</keyword>
<gene>
    <name evidence="3" type="ORF">RRF57_002612</name>
</gene>
<keyword evidence="2" id="KW-1133">Transmembrane helix</keyword>
<feature type="region of interest" description="Disordered" evidence="1">
    <location>
        <begin position="416"/>
        <end position="459"/>
    </location>
</feature>
<feature type="region of interest" description="Disordered" evidence="1">
    <location>
        <begin position="361"/>
        <end position="381"/>
    </location>
</feature>
<proteinExistence type="predicted"/>
<feature type="region of interest" description="Disordered" evidence="1">
    <location>
        <begin position="1"/>
        <end position="56"/>
    </location>
</feature>
<feature type="transmembrane region" description="Helical" evidence="2">
    <location>
        <begin position="501"/>
        <end position="520"/>
    </location>
</feature>
<evidence type="ECO:0000256" key="2">
    <source>
        <dbReference type="SAM" id="Phobius"/>
    </source>
</evidence>